<evidence type="ECO:0000313" key="3">
    <source>
        <dbReference type="Proteomes" id="UP001420932"/>
    </source>
</evidence>
<feature type="region of interest" description="Disordered" evidence="1">
    <location>
        <begin position="1"/>
        <end position="49"/>
    </location>
</feature>
<feature type="compositionally biased region" description="Low complexity" evidence="1">
    <location>
        <begin position="28"/>
        <end position="49"/>
    </location>
</feature>
<name>A0AAP0PGC4_9MAGN</name>
<evidence type="ECO:0000313" key="2">
    <source>
        <dbReference type="EMBL" id="KAK9142972.1"/>
    </source>
</evidence>
<dbReference type="Proteomes" id="UP001420932">
    <property type="component" value="Unassembled WGS sequence"/>
</dbReference>
<feature type="compositionally biased region" description="Basic residues" evidence="1">
    <location>
        <begin position="15"/>
        <end position="26"/>
    </location>
</feature>
<protein>
    <submittedName>
        <fullName evidence="2">Uncharacterized protein</fullName>
    </submittedName>
</protein>
<gene>
    <name evidence="2" type="ORF">Syun_012372</name>
</gene>
<organism evidence="2 3">
    <name type="scientific">Stephania yunnanensis</name>
    <dbReference type="NCBI Taxonomy" id="152371"/>
    <lineage>
        <taxon>Eukaryota</taxon>
        <taxon>Viridiplantae</taxon>
        <taxon>Streptophyta</taxon>
        <taxon>Embryophyta</taxon>
        <taxon>Tracheophyta</taxon>
        <taxon>Spermatophyta</taxon>
        <taxon>Magnoliopsida</taxon>
        <taxon>Ranunculales</taxon>
        <taxon>Menispermaceae</taxon>
        <taxon>Menispermoideae</taxon>
        <taxon>Cissampelideae</taxon>
        <taxon>Stephania</taxon>
    </lineage>
</organism>
<dbReference type="EMBL" id="JBBNAF010000005">
    <property type="protein sequence ID" value="KAK9142972.1"/>
    <property type="molecule type" value="Genomic_DNA"/>
</dbReference>
<comment type="caution">
    <text evidence="2">The sequence shown here is derived from an EMBL/GenBank/DDBJ whole genome shotgun (WGS) entry which is preliminary data.</text>
</comment>
<accession>A0AAP0PGC4</accession>
<evidence type="ECO:0000256" key="1">
    <source>
        <dbReference type="SAM" id="MobiDB-lite"/>
    </source>
</evidence>
<proteinExistence type="predicted"/>
<sequence length="49" mass="5243">MGFSHGGRGKEAKSRNRRKELSKKPTHASSSMETASSSISSSSMAARNM</sequence>
<reference evidence="2 3" key="1">
    <citation type="submission" date="2024-01" db="EMBL/GenBank/DDBJ databases">
        <title>Genome assemblies of Stephania.</title>
        <authorList>
            <person name="Yang L."/>
        </authorList>
    </citation>
    <scope>NUCLEOTIDE SEQUENCE [LARGE SCALE GENOMIC DNA]</scope>
    <source>
        <strain evidence="2">YNDBR</strain>
        <tissue evidence="2">Leaf</tissue>
    </source>
</reference>
<dbReference type="AlphaFoldDB" id="A0AAP0PGC4"/>
<keyword evidence="3" id="KW-1185">Reference proteome</keyword>